<accession>A0A9P6QPU0</accession>
<reference evidence="1" key="1">
    <citation type="journal article" date="2020" name="Fungal Divers.">
        <title>Resolving the Mortierellaceae phylogeny through synthesis of multi-gene phylogenetics and phylogenomics.</title>
        <authorList>
            <person name="Vandepol N."/>
            <person name="Liber J."/>
            <person name="Desiro A."/>
            <person name="Na H."/>
            <person name="Kennedy M."/>
            <person name="Barry K."/>
            <person name="Grigoriev I.V."/>
            <person name="Miller A.N."/>
            <person name="O'Donnell K."/>
            <person name="Stajich J.E."/>
            <person name="Bonito G."/>
        </authorList>
    </citation>
    <scope>NUCLEOTIDE SEQUENCE</scope>
    <source>
        <strain evidence="1">NVP60</strain>
    </source>
</reference>
<evidence type="ECO:0000313" key="2">
    <source>
        <dbReference type="Proteomes" id="UP000823405"/>
    </source>
</evidence>
<evidence type="ECO:0000313" key="1">
    <source>
        <dbReference type="EMBL" id="KAG0284806.1"/>
    </source>
</evidence>
<proteinExistence type="predicted"/>
<dbReference type="OrthoDB" id="2317866at2759"/>
<protein>
    <submittedName>
        <fullName evidence="1">Uncharacterized protein</fullName>
    </submittedName>
</protein>
<comment type="caution">
    <text evidence="1">The sequence shown here is derived from an EMBL/GenBank/DDBJ whole genome shotgun (WGS) entry which is preliminary data.</text>
</comment>
<dbReference type="EMBL" id="JAAAIN010003634">
    <property type="protein sequence ID" value="KAG0284806.1"/>
    <property type="molecule type" value="Genomic_DNA"/>
</dbReference>
<keyword evidence="2" id="KW-1185">Reference proteome</keyword>
<dbReference type="Gene3D" id="3.80.10.10">
    <property type="entry name" value="Ribonuclease Inhibitor"/>
    <property type="match status" value="2"/>
</dbReference>
<name>A0A9P6QPU0_9FUNG</name>
<dbReference type="AlphaFoldDB" id="A0A9P6QPU0"/>
<gene>
    <name evidence="1" type="ORF">BGZ97_008054</name>
</gene>
<dbReference type="Proteomes" id="UP000823405">
    <property type="component" value="Unassembled WGS sequence"/>
</dbReference>
<dbReference type="InterPro" id="IPR032675">
    <property type="entry name" value="LRR_dom_sf"/>
</dbReference>
<organism evidence="1 2">
    <name type="scientific">Linnemannia gamsii</name>
    <dbReference type="NCBI Taxonomy" id="64522"/>
    <lineage>
        <taxon>Eukaryota</taxon>
        <taxon>Fungi</taxon>
        <taxon>Fungi incertae sedis</taxon>
        <taxon>Mucoromycota</taxon>
        <taxon>Mortierellomycotina</taxon>
        <taxon>Mortierellomycetes</taxon>
        <taxon>Mortierellales</taxon>
        <taxon>Mortierellaceae</taxon>
        <taxon>Linnemannia</taxon>
    </lineage>
</organism>
<sequence length="360" mass="40957">MNTSPLDIPEILRLICQILKRKDQVVCMRVNQGFYNASAPYVWKSTKSCHKRRKNPDFLRGLQRNMHHIQTLHLQDCDEVDVIYQSISQDRWSSSRLESLVLSNIPVSDQVLATVLRHTHQLKTLNADGTRFGHLSLQALVETREIMQAGEGGKHVMGVGPRRLCESIEELHLHYCSDVAGGMVQTILENCPKLLRLYADCICIPNIVDGRAWVCTKLEVFHVHIRADFGRVDIQRMAMHRAVHAQLARLTKLQSLNISDWEDEEDAENPTLDLRLESGLDQLGSLQDLEDLEFRCEGGTYITAADAHWMVNNWPAMKNVSGNIFGDEKEMAQEIEEILEAKDITAKISLPSWTNTRRGP</sequence>
<dbReference type="SUPFAM" id="SSF52047">
    <property type="entry name" value="RNI-like"/>
    <property type="match status" value="1"/>
</dbReference>